<proteinExistence type="predicted"/>
<organism evidence="1 2">
    <name type="scientific">Starmerella bacillaris</name>
    <name type="common">Yeast</name>
    <name type="synonym">Candida zemplinina</name>
    <dbReference type="NCBI Taxonomy" id="1247836"/>
    <lineage>
        <taxon>Eukaryota</taxon>
        <taxon>Fungi</taxon>
        <taxon>Dikarya</taxon>
        <taxon>Ascomycota</taxon>
        <taxon>Saccharomycotina</taxon>
        <taxon>Dipodascomycetes</taxon>
        <taxon>Dipodascales</taxon>
        <taxon>Trichomonascaceae</taxon>
        <taxon>Starmerella</taxon>
    </lineage>
</organism>
<comment type="caution">
    <text evidence="1">The sequence shown here is derived from an EMBL/GenBank/DDBJ whole genome shotgun (WGS) entry which is preliminary data.</text>
</comment>
<sequence length="213" mass="24938">MGPLTPEERRAKFANKSIQTGLRSKGFRKLTVEEQEKLLANLSPEKTVSRLEELRVLREASKSVKVPMETELKVYELSAKEIIEQDKYDALVPVLSNLVKLSDPKHLEDNFGSQNVTEINHDKKLEKVYQTYNWLYIILLSNTKQFNEALELCYDDRDFRYVRCILTNDQPLLESFILNETDSLSKQLMAKAPLNKYKDTIRWVFEHPSKRKK</sequence>
<accession>A0AAV5RF26</accession>
<dbReference type="Proteomes" id="UP001362899">
    <property type="component" value="Unassembled WGS sequence"/>
</dbReference>
<name>A0AAV5RF26_STABA</name>
<reference evidence="1 2" key="1">
    <citation type="journal article" date="2023" name="Elife">
        <title>Identification of key yeast species and microbe-microbe interactions impacting larval growth of Drosophila in the wild.</title>
        <authorList>
            <person name="Mure A."/>
            <person name="Sugiura Y."/>
            <person name="Maeda R."/>
            <person name="Honda K."/>
            <person name="Sakurai N."/>
            <person name="Takahashi Y."/>
            <person name="Watada M."/>
            <person name="Katoh T."/>
            <person name="Gotoh A."/>
            <person name="Gotoh Y."/>
            <person name="Taniguchi I."/>
            <person name="Nakamura K."/>
            <person name="Hayashi T."/>
            <person name="Katayama T."/>
            <person name="Uemura T."/>
            <person name="Hattori Y."/>
        </authorList>
    </citation>
    <scope>NUCLEOTIDE SEQUENCE [LARGE SCALE GENOMIC DNA]</scope>
    <source>
        <strain evidence="1 2">SB-73</strain>
    </source>
</reference>
<keyword evidence="2" id="KW-1185">Reference proteome</keyword>
<gene>
    <name evidence="1" type="ORF">DASB73_011340</name>
</gene>
<evidence type="ECO:0000313" key="2">
    <source>
        <dbReference type="Proteomes" id="UP001362899"/>
    </source>
</evidence>
<dbReference type="AlphaFoldDB" id="A0AAV5RF26"/>
<evidence type="ECO:0000313" key="1">
    <source>
        <dbReference type="EMBL" id="GMM50176.1"/>
    </source>
</evidence>
<protein>
    <submittedName>
        <fullName evidence="1">Uncharacterized protein</fullName>
    </submittedName>
</protein>
<dbReference type="EMBL" id="BTGC01000003">
    <property type="protein sequence ID" value="GMM50176.1"/>
    <property type="molecule type" value="Genomic_DNA"/>
</dbReference>